<dbReference type="AlphaFoldDB" id="A0A843US28"/>
<evidence type="ECO:0000313" key="3">
    <source>
        <dbReference type="Proteomes" id="UP000652761"/>
    </source>
</evidence>
<reference evidence="2" key="1">
    <citation type="submission" date="2017-07" db="EMBL/GenBank/DDBJ databases">
        <title>Taro Niue Genome Assembly and Annotation.</title>
        <authorList>
            <person name="Atibalentja N."/>
            <person name="Keating K."/>
            <person name="Fields C.J."/>
        </authorList>
    </citation>
    <scope>NUCLEOTIDE SEQUENCE</scope>
    <source>
        <strain evidence="2">Niue_2</strain>
        <tissue evidence="2">Leaf</tissue>
    </source>
</reference>
<dbReference type="EMBL" id="NMUH01001115">
    <property type="protein sequence ID" value="MQL89082.1"/>
    <property type="molecule type" value="Genomic_DNA"/>
</dbReference>
<feature type="non-terminal residue" evidence="2">
    <location>
        <position position="1"/>
    </location>
</feature>
<keyword evidence="1" id="KW-0812">Transmembrane</keyword>
<name>A0A843US28_COLES</name>
<protein>
    <submittedName>
        <fullName evidence="2">Uncharacterized protein</fullName>
    </submittedName>
</protein>
<feature type="transmembrane region" description="Helical" evidence="1">
    <location>
        <begin position="371"/>
        <end position="390"/>
    </location>
</feature>
<feature type="transmembrane region" description="Helical" evidence="1">
    <location>
        <begin position="397"/>
        <end position="420"/>
    </location>
</feature>
<evidence type="ECO:0000313" key="2">
    <source>
        <dbReference type="EMBL" id="MQL89082.1"/>
    </source>
</evidence>
<feature type="transmembrane region" description="Helical" evidence="1">
    <location>
        <begin position="12"/>
        <end position="39"/>
    </location>
</feature>
<proteinExistence type="predicted"/>
<sequence>SVDSFSILPSPVWYMCGLWAAAGWSILWVCLSAGVATAVHVTTPEEASGQVAVAVPFPVVMVTSLCLVTEGDTFVAVSWPRCQEGRVCRSGSAWFLLCLPRLFARYLTLEGLSHLEVVSVALDPHPQKPVEGVLWATSVPELAVDLAYSGAKEKMSPWWHQRVWFPDLVVCPGWFCLSALDLMEVCGFPARFLAVDSLAVVFPVWRTVFGKSSSGEVLPEFFSVGSGGSEGLRYAIDLAGAFWWVFLEWCLGGSGGGSPRTGLQVLPKSVLCSFRTTVALPLWFEVCRLVGLCSVCLGVVGQGVVPLTVCPAVALARLPCCSFLSFSGTSCVPMGWVVCFASHAQLGLADGGLVSCGESFPLACVVSAAGAPVWLLGLMMATCVVSYHLIVNFMCRFMTLLGVGGIGVLLVIEVGCWSVGPNSGVCWSLQPCGFRLAFSAVRAGFGVARHLWGCRSIWAPHVWLE</sequence>
<keyword evidence="1" id="KW-0472">Membrane</keyword>
<evidence type="ECO:0000256" key="1">
    <source>
        <dbReference type="SAM" id="Phobius"/>
    </source>
</evidence>
<accession>A0A843US28</accession>
<keyword evidence="3" id="KW-1185">Reference proteome</keyword>
<keyword evidence="1" id="KW-1133">Transmembrane helix</keyword>
<organism evidence="2 3">
    <name type="scientific">Colocasia esculenta</name>
    <name type="common">Wild taro</name>
    <name type="synonym">Arum esculentum</name>
    <dbReference type="NCBI Taxonomy" id="4460"/>
    <lineage>
        <taxon>Eukaryota</taxon>
        <taxon>Viridiplantae</taxon>
        <taxon>Streptophyta</taxon>
        <taxon>Embryophyta</taxon>
        <taxon>Tracheophyta</taxon>
        <taxon>Spermatophyta</taxon>
        <taxon>Magnoliopsida</taxon>
        <taxon>Liliopsida</taxon>
        <taxon>Araceae</taxon>
        <taxon>Aroideae</taxon>
        <taxon>Colocasieae</taxon>
        <taxon>Colocasia</taxon>
    </lineage>
</organism>
<dbReference type="Proteomes" id="UP000652761">
    <property type="component" value="Unassembled WGS sequence"/>
</dbReference>
<gene>
    <name evidence="2" type="ORF">Taro_021653</name>
</gene>
<comment type="caution">
    <text evidence="2">The sequence shown here is derived from an EMBL/GenBank/DDBJ whole genome shotgun (WGS) entry which is preliminary data.</text>
</comment>